<feature type="transmembrane region" description="Helical" evidence="1">
    <location>
        <begin position="19"/>
        <end position="37"/>
    </location>
</feature>
<accession>A0A1M5WEM9</accession>
<name>A0A1M5WEM9_9FIRM</name>
<evidence type="ECO:0000313" key="2">
    <source>
        <dbReference type="EMBL" id="SHH85956.1"/>
    </source>
</evidence>
<feature type="transmembrane region" description="Helical" evidence="1">
    <location>
        <begin position="211"/>
        <end position="231"/>
    </location>
</feature>
<feature type="transmembrane region" description="Helical" evidence="1">
    <location>
        <begin position="86"/>
        <end position="108"/>
    </location>
</feature>
<evidence type="ECO:0000313" key="3">
    <source>
        <dbReference type="Proteomes" id="UP000183995"/>
    </source>
</evidence>
<organism evidence="2 3">
    <name type="scientific">Sporobacter termitidis DSM 10068</name>
    <dbReference type="NCBI Taxonomy" id="1123282"/>
    <lineage>
        <taxon>Bacteria</taxon>
        <taxon>Bacillati</taxon>
        <taxon>Bacillota</taxon>
        <taxon>Clostridia</taxon>
        <taxon>Eubacteriales</taxon>
        <taxon>Oscillospiraceae</taxon>
        <taxon>Sporobacter</taxon>
    </lineage>
</organism>
<evidence type="ECO:0008006" key="4">
    <source>
        <dbReference type="Google" id="ProtNLM"/>
    </source>
</evidence>
<feature type="transmembrane region" description="Helical" evidence="1">
    <location>
        <begin position="377"/>
        <end position="396"/>
    </location>
</feature>
<dbReference type="RefSeq" id="WP_073076777.1">
    <property type="nucleotide sequence ID" value="NZ_FQXV01000003.1"/>
</dbReference>
<feature type="transmembrane region" description="Helical" evidence="1">
    <location>
        <begin position="320"/>
        <end position="345"/>
    </location>
</feature>
<sequence>MENNNATALYFQKPGRDKLIFLLIFSFVLIRFCYYGFHYNYQLDDYIQYHNYTVGTQNPLKLMTSLGLWGNRPLAWLADLLVWSRFFPVMILGAAPVSALFAASACLFRWVFARHFGTSYLFCAVYALLPLGFEGTYWMSAATRIVAGLFFTALTLYEFEKWCESGKVLRLVLFIVCQLLSCGFYEQVLILSVVAVLLLAALNLKPNRRRALCGLAAIVNAGIYFVFVAYFSHNTIFSGRGDLIRPTSGYYWHTVFPDVLRQVKHAFLGGGYYTLVKGLGRGVQLLLADLNFLYIAVLLVLAVLLFLFMKASKSQAKNPVTGLIAGLLLTLAPVSIFFLLANSWLSLRGTVASFCGLALIADILFTLLFGRRKAFHLISAGAAAVFAVVCCVASVSELHDYRETTRQDLQFVQLLDDALTSDGLMRKELRVGILNLEATYLEDQNYYYHEHIHGVTESGWSLHGALESTAGYFIPDLETLPQKPMYAPWDSGAKQLNSFSALYLYSGGGLIRVAAIPAGAGRYDIFTADGRLAGHAWEEDRYGYLSLEPGF</sequence>
<dbReference type="OrthoDB" id="2676633at2"/>
<proteinExistence type="predicted"/>
<dbReference type="Proteomes" id="UP000183995">
    <property type="component" value="Unassembled WGS sequence"/>
</dbReference>
<feature type="transmembrane region" description="Helical" evidence="1">
    <location>
        <begin position="351"/>
        <end position="370"/>
    </location>
</feature>
<reference evidence="2 3" key="1">
    <citation type="submission" date="2016-11" db="EMBL/GenBank/DDBJ databases">
        <authorList>
            <person name="Jaros S."/>
            <person name="Januszkiewicz K."/>
            <person name="Wedrychowicz H."/>
        </authorList>
    </citation>
    <scope>NUCLEOTIDE SEQUENCE [LARGE SCALE GENOMIC DNA]</scope>
    <source>
        <strain evidence="2 3">DSM 10068</strain>
    </source>
</reference>
<dbReference type="STRING" id="1123282.SAMN02745823_01230"/>
<feature type="transmembrane region" description="Helical" evidence="1">
    <location>
        <begin position="171"/>
        <end position="199"/>
    </location>
</feature>
<evidence type="ECO:0000256" key="1">
    <source>
        <dbReference type="SAM" id="Phobius"/>
    </source>
</evidence>
<protein>
    <recommendedName>
        <fullName evidence="4">Glucosyl transferase GtrII</fullName>
    </recommendedName>
</protein>
<gene>
    <name evidence="2" type="ORF">SAMN02745823_01230</name>
</gene>
<dbReference type="AlphaFoldDB" id="A0A1M5WEM9"/>
<keyword evidence="1" id="KW-0812">Transmembrane</keyword>
<keyword evidence="1" id="KW-0472">Membrane</keyword>
<feature type="transmembrane region" description="Helical" evidence="1">
    <location>
        <begin position="291"/>
        <end position="308"/>
    </location>
</feature>
<feature type="transmembrane region" description="Helical" evidence="1">
    <location>
        <begin position="120"/>
        <end position="151"/>
    </location>
</feature>
<dbReference type="EMBL" id="FQXV01000003">
    <property type="protein sequence ID" value="SHH85956.1"/>
    <property type="molecule type" value="Genomic_DNA"/>
</dbReference>
<keyword evidence="3" id="KW-1185">Reference proteome</keyword>
<keyword evidence="1" id="KW-1133">Transmembrane helix</keyword>